<keyword evidence="2" id="KW-0812">Transmembrane</keyword>
<dbReference type="EMBL" id="OU015566">
    <property type="protein sequence ID" value="CAG5104798.1"/>
    <property type="molecule type" value="Genomic_DNA"/>
</dbReference>
<proteinExistence type="predicted"/>
<dbReference type="Proteomes" id="UP001158576">
    <property type="component" value="Chromosome 1"/>
</dbReference>
<dbReference type="PANTHER" id="PTHR22914">
    <property type="entry name" value="CHITIN SYNTHASE"/>
    <property type="match status" value="1"/>
</dbReference>
<name>A0ABN7STC6_OIKDI</name>
<dbReference type="PANTHER" id="PTHR22914:SF42">
    <property type="entry name" value="CHITIN SYNTHASE"/>
    <property type="match status" value="1"/>
</dbReference>
<dbReference type="Pfam" id="PF03142">
    <property type="entry name" value="Chitin_synth_2"/>
    <property type="match status" value="1"/>
</dbReference>
<keyword evidence="3" id="KW-0472">Membrane</keyword>
<sequence length="262" mass="30292">METLTKSLIRLIKNKKNHQKNDFELEIHFFFDDSFDKTASGKVTNKWVNQYLEVLERVLPENSQENIGNQGELAETPYGGRIRLLVFGVEWTIHLKDSEKIKKGLRWTQVMYMNYVCHWKIKQEKDARIREENSFILAIDGDVDFRPVDFDLVLSRMLDSSEIAACCSQIEPTGSGPMVWFQHFEYGIQHYSKLFSEKFLGSVLCTSHCFCILRMSALKPVLKDYAKEASDGRTKIMFDPEFEVWQKITAPAIGPLHVSGLP</sequence>
<accession>A0ABN7STC6</accession>
<evidence type="ECO:0000256" key="2">
    <source>
        <dbReference type="ARBA" id="ARBA00022692"/>
    </source>
</evidence>
<evidence type="ECO:0000256" key="3">
    <source>
        <dbReference type="ARBA" id="ARBA00023136"/>
    </source>
</evidence>
<evidence type="ECO:0000313" key="4">
    <source>
        <dbReference type="EMBL" id="CAG5104798.1"/>
    </source>
</evidence>
<keyword evidence="5" id="KW-1185">Reference proteome</keyword>
<protein>
    <submittedName>
        <fullName evidence="4">Oidioi.mRNA.OKI2018_I69.chr1.g1552.t1.cds</fullName>
    </submittedName>
</protein>
<dbReference type="InterPro" id="IPR004835">
    <property type="entry name" value="Chitin_synth"/>
</dbReference>
<organism evidence="4 5">
    <name type="scientific">Oikopleura dioica</name>
    <name type="common">Tunicate</name>
    <dbReference type="NCBI Taxonomy" id="34765"/>
    <lineage>
        <taxon>Eukaryota</taxon>
        <taxon>Metazoa</taxon>
        <taxon>Chordata</taxon>
        <taxon>Tunicata</taxon>
        <taxon>Appendicularia</taxon>
        <taxon>Copelata</taxon>
        <taxon>Oikopleuridae</taxon>
        <taxon>Oikopleura</taxon>
    </lineage>
</organism>
<gene>
    <name evidence="4" type="ORF">OKIOD_LOCUS10317</name>
</gene>
<evidence type="ECO:0000313" key="5">
    <source>
        <dbReference type="Proteomes" id="UP001158576"/>
    </source>
</evidence>
<comment type="subcellular location">
    <subcellularLocation>
        <location evidence="1">Membrane</location>
        <topology evidence="1">Multi-pass membrane protein</topology>
    </subcellularLocation>
</comment>
<reference evidence="4 5" key="1">
    <citation type="submission" date="2021-04" db="EMBL/GenBank/DDBJ databases">
        <authorList>
            <person name="Bliznina A."/>
        </authorList>
    </citation>
    <scope>NUCLEOTIDE SEQUENCE [LARGE SCALE GENOMIC DNA]</scope>
</reference>
<evidence type="ECO:0000256" key="1">
    <source>
        <dbReference type="ARBA" id="ARBA00004141"/>
    </source>
</evidence>